<sequence length="97" mass="11747">MKKYFRVKLANMSFIRSKTEISRFKNFIHKRDRGNEPHPCRYKLLALTEQKYLTDGYSNLNYRVESINYGKLYTHIKAIIPEEDYTKWKEYIKTIGC</sequence>
<dbReference type="InterPro" id="IPR029044">
    <property type="entry name" value="Nucleotide-diphossugar_trans"/>
</dbReference>
<dbReference type="PANTHER" id="PTHR19300">
    <property type="entry name" value="BETA-1,4-GALACTOSYLTRANSFERASE"/>
    <property type="match status" value="1"/>
</dbReference>
<reference evidence="1 2" key="1">
    <citation type="submission" date="2020-08" db="EMBL/GenBank/DDBJ databases">
        <authorList>
            <person name="Koutsovoulos G."/>
            <person name="Danchin GJ E."/>
        </authorList>
    </citation>
    <scope>NUCLEOTIDE SEQUENCE [LARGE SCALE GENOMIC DNA]</scope>
</reference>
<dbReference type="EMBL" id="CAJEWN010000098">
    <property type="protein sequence ID" value="CAD2163588.1"/>
    <property type="molecule type" value="Genomic_DNA"/>
</dbReference>
<dbReference type="Proteomes" id="UP000580250">
    <property type="component" value="Unassembled WGS sequence"/>
</dbReference>
<dbReference type="AlphaFoldDB" id="A0A6V7UQN7"/>
<dbReference type="InterPro" id="IPR003859">
    <property type="entry name" value="Galactosyl_T"/>
</dbReference>
<evidence type="ECO:0000313" key="2">
    <source>
        <dbReference type="Proteomes" id="UP000580250"/>
    </source>
</evidence>
<dbReference type="Gene3D" id="3.90.550.10">
    <property type="entry name" value="Spore Coat Polysaccharide Biosynthesis Protein SpsA, Chain A"/>
    <property type="match status" value="1"/>
</dbReference>
<evidence type="ECO:0000313" key="1">
    <source>
        <dbReference type="EMBL" id="CAD2163588.1"/>
    </source>
</evidence>
<dbReference type="GO" id="GO:0005975">
    <property type="term" value="P:carbohydrate metabolic process"/>
    <property type="evidence" value="ECO:0007669"/>
    <property type="project" value="InterPro"/>
</dbReference>
<dbReference type="GO" id="GO:0008378">
    <property type="term" value="F:galactosyltransferase activity"/>
    <property type="evidence" value="ECO:0007669"/>
    <property type="project" value="TreeGrafter"/>
</dbReference>
<dbReference type="PANTHER" id="PTHR19300:SF57">
    <property type="entry name" value="BETA-1,4-N-ACETYLGALACTOSAMINYLTRANSFERASE"/>
    <property type="match status" value="1"/>
</dbReference>
<dbReference type="OrthoDB" id="5883023at2759"/>
<comment type="caution">
    <text evidence="1">The sequence shown here is derived from an EMBL/GenBank/DDBJ whole genome shotgun (WGS) entry which is preliminary data.</text>
</comment>
<dbReference type="GO" id="GO:0005794">
    <property type="term" value="C:Golgi apparatus"/>
    <property type="evidence" value="ECO:0007669"/>
    <property type="project" value="TreeGrafter"/>
</dbReference>
<protein>
    <submittedName>
        <fullName evidence="1">Uncharacterized protein</fullName>
    </submittedName>
</protein>
<accession>A0A6V7UQN7</accession>
<gene>
    <name evidence="1" type="ORF">MENT_LOCUS16088</name>
</gene>
<name>A0A6V7UQN7_MELEN</name>
<proteinExistence type="predicted"/>
<organism evidence="1 2">
    <name type="scientific">Meloidogyne enterolobii</name>
    <name type="common">Root-knot nematode worm</name>
    <name type="synonym">Meloidogyne mayaguensis</name>
    <dbReference type="NCBI Taxonomy" id="390850"/>
    <lineage>
        <taxon>Eukaryota</taxon>
        <taxon>Metazoa</taxon>
        <taxon>Ecdysozoa</taxon>
        <taxon>Nematoda</taxon>
        <taxon>Chromadorea</taxon>
        <taxon>Rhabditida</taxon>
        <taxon>Tylenchina</taxon>
        <taxon>Tylenchomorpha</taxon>
        <taxon>Tylenchoidea</taxon>
        <taxon>Meloidogynidae</taxon>
        <taxon>Meloidogyninae</taxon>
        <taxon>Meloidogyne</taxon>
    </lineage>
</organism>